<feature type="region of interest" description="Disordered" evidence="1">
    <location>
        <begin position="1"/>
        <end position="52"/>
    </location>
</feature>
<gene>
    <name evidence="2" type="ORF">BG015_002485</name>
</gene>
<feature type="non-terminal residue" evidence="2">
    <location>
        <position position="173"/>
    </location>
</feature>
<protein>
    <submittedName>
        <fullName evidence="2">Uncharacterized protein</fullName>
    </submittedName>
</protein>
<evidence type="ECO:0000313" key="2">
    <source>
        <dbReference type="EMBL" id="KAF9138107.1"/>
    </source>
</evidence>
<dbReference type="EMBL" id="JAAAUQ010001499">
    <property type="protein sequence ID" value="KAF9138107.1"/>
    <property type="molecule type" value="Genomic_DNA"/>
</dbReference>
<evidence type="ECO:0000313" key="3">
    <source>
        <dbReference type="Proteomes" id="UP000748756"/>
    </source>
</evidence>
<dbReference type="AlphaFoldDB" id="A0A9P5RNH9"/>
<accession>A0A9P5RNH9</accession>
<dbReference type="Proteomes" id="UP000748756">
    <property type="component" value="Unassembled WGS sequence"/>
</dbReference>
<organism evidence="2 3">
    <name type="scientific">Linnemannia schmuckeri</name>
    <dbReference type="NCBI Taxonomy" id="64567"/>
    <lineage>
        <taxon>Eukaryota</taxon>
        <taxon>Fungi</taxon>
        <taxon>Fungi incertae sedis</taxon>
        <taxon>Mucoromycota</taxon>
        <taxon>Mortierellomycotina</taxon>
        <taxon>Mortierellomycetes</taxon>
        <taxon>Mortierellales</taxon>
        <taxon>Mortierellaceae</taxon>
        <taxon>Linnemannia</taxon>
    </lineage>
</organism>
<name>A0A9P5RNH9_9FUNG</name>
<comment type="caution">
    <text evidence="2">The sequence shown here is derived from an EMBL/GenBank/DDBJ whole genome shotgun (WGS) entry which is preliminary data.</text>
</comment>
<reference evidence="2" key="1">
    <citation type="journal article" date="2020" name="Fungal Divers.">
        <title>Resolving the Mortierellaceae phylogeny through synthesis of multi-gene phylogenetics and phylogenomics.</title>
        <authorList>
            <person name="Vandepol N."/>
            <person name="Liber J."/>
            <person name="Desiro A."/>
            <person name="Na H."/>
            <person name="Kennedy M."/>
            <person name="Barry K."/>
            <person name="Grigoriev I.V."/>
            <person name="Miller A.N."/>
            <person name="O'Donnell K."/>
            <person name="Stajich J.E."/>
            <person name="Bonito G."/>
        </authorList>
    </citation>
    <scope>NUCLEOTIDE SEQUENCE</scope>
    <source>
        <strain evidence="2">NRRL 6426</strain>
    </source>
</reference>
<evidence type="ECO:0000256" key="1">
    <source>
        <dbReference type="SAM" id="MobiDB-lite"/>
    </source>
</evidence>
<feature type="compositionally biased region" description="Basic and acidic residues" evidence="1">
    <location>
        <begin position="1"/>
        <end position="50"/>
    </location>
</feature>
<sequence length="173" mass="19340">AEKAKKTNNKEHKDNQTEDKKQKETKVKEKEQKELKEKQGKEAGVKELTGKGKTGAAAVCLKALAQLIIPNHSVSQVNRDWSKDATTRAQLHETERKAMAAKNAKETSMAKEKEVAKDTEEKEKEKKPMILLDDLLAGVLDHNKRDNIGNSLLQETSRVINSVSLHCSSTQVR</sequence>
<keyword evidence="3" id="KW-1185">Reference proteome</keyword>
<proteinExistence type="predicted"/>
<feature type="region of interest" description="Disordered" evidence="1">
    <location>
        <begin position="96"/>
        <end position="122"/>
    </location>
</feature>